<evidence type="ECO:0000313" key="2">
    <source>
        <dbReference type="EMBL" id="UOR13621.1"/>
    </source>
</evidence>
<feature type="domain" description="Uracil-DNA glycosylase-like" evidence="1">
    <location>
        <begin position="4"/>
        <end position="71"/>
    </location>
</feature>
<keyword evidence="3" id="KW-1185">Reference proteome</keyword>
<evidence type="ECO:0000259" key="1">
    <source>
        <dbReference type="Pfam" id="PF03167"/>
    </source>
</evidence>
<name>A0ABY4HGE7_9BACI</name>
<dbReference type="InterPro" id="IPR036895">
    <property type="entry name" value="Uracil-DNA_glycosylase-like_sf"/>
</dbReference>
<dbReference type="Pfam" id="PF03167">
    <property type="entry name" value="UDG"/>
    <property type="match status" value="1"/>
</dbReference>
<accession>A0ABY4HGE7</accession>
<dbReference type="Proteomes" id="UP000830326">
    <property type="component" value="Chromosome"/>
</dbReference>
<reference evidence="2" key="1">
    <citation type="submission" date="2022-04" db="EMBL/GenBank/DDBJ databases">
        <title>Halobacillus sp. isolated from saltern.</title>
        <authorList>
            <person name="Won M."/>
            <person name="Lee C.-M."/>
            <person name="Woen H.-Y."/>
            <person name="Kwon S.-W."/>
        </authorList>
    </citation>
    <scope>NUCLEOTIDE SEQUENCE</scope>
    <source>
        <strain evidence="2">SSHM10-5</strain>
    </source>
</reference>
<dbReference type="InterPro" id="IPR005122">
    <property type="entry name" value="Uracil-DNA_glycosylase-like"/>
</dbReference>
<gene>
    <name evidence="2" type="ORF">MUO15_09325</name>
</gene>
<dbReference type="Gene3D" id="3.40.470.10">
    <property type="entry name" value="Uracil-DNA glycosylase-like domain"/>
    <property type="match status" value="1"/>
</dbReference>
<evidence type="ECO:0000313" key="3">
    <source>
        <dbReference type="Proteomes" id="UP000830326"/>
    </source>
</evidence>
<dbReference type="RefSeq" id="WP_245035302.1">
    <property type="nucleotide sequence ID" value="NZ_CP095075.1"/>
</dbReference>
<dbReference type="EMBL" id="CP095075">
    <property type="protein sequence ID" value="UOR13621.1"/>
    <property type="molecule type" value="Genomic_DNA"/>
</dbReference>
<organism evidence="2 3">
    <name type="scientific">Halobacillus amylolyticus</name>
    <dbReference type="NCBI Taxonomy" id="2932259"/>
    <lineage>
        <taxon>Bacteria</taxon>
        <taxon>Bacillati</taxon>
        <taxon>Bacillota</taxon>
        <taxon>Bacilli</taxon>
        <taxon>Bacillales</taxon>
        <taxon>Bacillaceae</taxon>
        <taxon>Halobacillus</taxon>
    </lineage>
</organism>
<proteinExistence type="predicted"/>
<dbReference type="SUPFAM" id="SSF52141">
    <property type="entry name" value="Uracil-DNA glycosylase-like"/>
    <property type="match status" value="1"/>
</dbReference>
<sequence length="94" mass="10579">MVWGEGDLLEAPIIIILDNPEAREDREGNPFVCGTRQALQQAANEAGLTMNDLYVTFNLKGKPFANMIKRPLVESVWYTFTDSFKPNNPLSCFV</sequence>
<protein>
    <recommendedName>
        <fullName evidence="1">Uracil-DNA glycosylase-like domain-containing protein</fullName>
    </recommendedName>
</protein>